<dbReference type="RefSeq" id="WP_139624672.1">
    <property type="nucleotide sequence ID" value="NZ_VDMP01000027.1"/>
</dbReference>
<dbReference type="InterPro" id="IPR000073">
    <property type="entry name" value="AB_hydrolase_1"/>
</dbReference>
<proteinExistence type="predicted"/>
<reference evidence="2 3" key="1">
    <citation type="journal article" date="2016" name="Int. J. Syst. Evol. Microbiol.">
        <title>Nocardioides albidus sp. nov., an actinobacterium isolated from garden soil.</title>
        <authorList>
            <person name="Singh H."/>
            <person name="Du J."/>
            <person name="Trinh H."/>
            <person name="Won K."/>
            <person name="Yang J.E."/>
            <person name="Yin C."/>
            <person name="Kook M."/>
            <person name="Yi T.H."/>
        </authorList>
    </citation>
    <scope>NUCLEOTIDE SEQUENCE [LARGE SCALE GENOMIC DNA]</scope>
    <source>
        <strain evidence="2 3">CCTCC AB 2015297</strain>
    </source>
</reference>
<sequence>MPPSSTTSARPPALVFGLTEPSRALAELGWFMGARAWLATQFSGDGRPVLVIPGLSAGDWSTRPLRGLLRQVGYTPYEWGLGTNIGPTPQAIAGLDALITTIRERHDQPVSVIGQSLGGYLGAELARRNPGAVDRLITLGSPMTMTDLRQSRAGAEYAKHYGRHLSGYDFETWRRAPRPEIPSTSVFSRSDGIVHWSACRYPEDASTSNLTENVEVLSSHIGMAVHPAAVYAALDRLAAPLEDWQRFTPPAWLAGYFPSALRAA</sequence>
<keyword evidence="3" id="KW-1185">Reference proteome</keyword>
<dbReference type="Proteomes" id="UP000313231">
    <property type="component" value="Unassembled WGS sequence"/>
</dbReference>
<dbReference type="InterPro" id="IPR029058">
    <property type="entry name" value="AB_hydrolase_fold"/>
</dbReference>
<dbReference type="EMBL" id="VDMP01000027">
    <property type="protein sequence ID" value="TNM36487.1"/>
    <property type="molecule type" value="Genomic_DNA"/>
</dbReference>
<evidence type="ECO:0000313" key="3">
    <source>
        <dbReference type="Proteomes" id="UP000313231"/>
    </source>
</evidence>
<keyword evidence="2" id="KW-0378">Hydrolase</keyword>
<dbReference type="AlphaFoldDB" id="A0A5C4VL36"/>
<evidence type="ECO:0000313" key="2">
    <source>
        <dbReference type="EMBL" id="TNM36487.1"/>
    </source>
</evidence>
<dbReference type="GO" id="GO:0016787">
    <property type="term" value="F:hydrolase activity"/>
    <property type="evidence" value="ECO:0007669"/>
    <property type="project" value="UniProtKB-KW"/>
</dbReference>
<accession>A0A5C4VL36</accession>
<name>A0A5C4VL36_9ACTN</name>
<evidence type="ECO:0000259" key="1">
    <source>
        <dbReference type="Pfam" id="PF12697"/>
    </source>
</evidence>
<dbReference type="Pfam" id="PF12697">
    <property type="entry name" value="Abhydrolase_6"/>
    <property type="match status" value="1"/>
</dbReference>
<comment type="caution">
    <text evidence="2">The sequence shown here is derived from an EMBL/GenBank/DDBJ whole genome shotgun (WGS) entry which is preliminary data.</text>
</comment>
<organism evidence="2 3">
    <name type="scientific">Nocardioides albidus</name>
    <dbReference type="NCBI Taxonomy" id="1517589"/>
    <lineage>
        <taxon>Bacteria</taxon>
        <taxon>Bacillati</taxon>
        <taxon>Actinomycetota</taxon>
        <taxon>Actinomycetes</taxon>
        <taxon>Propionibacteriales</taxon>
        <taxon>Nocardioidaceae</taxon>
        <taxon>Nocardioides</taxon>
    </lineage>
</organism>
<dbReference type="OrthoDB" id="8871309at2"/>
<protein>
    <submittedName>
        <fullName evidence="2">Alpha/beta hydrolase</fullName>
    </submittedName>
</protein>
<gene>
    <name evidence="2" type="ORF">FHP29_20345</name>
</gene>
<dbReference type="Gene3D" id="3.40.50.1820">
    <property type="entry name" value="alpha/beta hydrolase"/>
    <property type="match status" value="1"/>
</dbReference>
<dbReference type="SUPFAM" id="SSF53474">
    <property type="entry name" value="alpha/beta-Hydrolases"/>
    <property type="match status" value="1"/>
</dbReference>
<feature type="domain" description="AB hydrolase-1" evidence="1">
    <location>
        <begin position="49"/>
        <end position="251"/>
    </location>
</feature>